<dbReference type="Proteomes" id="UP000799438">
    <property type="component" value="Unassembled WGS sequence"/>
</dbReference>
<dbReference type="Pfam" id="PF01636">
    <property type="entry name" value="APH"/>
    <property type="match status" value="1"/>
</dbReference>
<proteinExistence type="predicted"/>
<dbReference type="GeneID" id="54295141"/>
<reference evidence="2" key="1">
    <citation type="journal article" date="2020" name="Stud. Mycol.">
        <title>101 Dothideomycetes genomes: a test case for predicting lifestyles and emergence of pathogens.</title>
        <authorList>
            <person name="Haridas S."/>
            <person name="Albert R."/>
            <person name="Binder M."/>
            <person name="Bloem J."/>
            <person name="Labutti K."/>
            <person name="Salamov A."/>
            <person name="Andreopoulos B."/>
            <person name="Baker S."/>
            <person name="Barry K."/>
            <person name="Bills G."/>
            <person name="Bluhm B."/>
            <person name="Cannon C."/>
            <person name="Castanera R."/>
            <person name="Culley D."/>
            <person name="Daum C."/>
            <person name="Ezra D."/>
            <person name="Gonzalez J."/>
            <person name="Henrissat B."/>
            <person name="Kuo A."/>
            <person name="Liang C."/>
            <person name="Lipzen A."/>
            <person name="Lutzoni F."/>
            <person name="Magnuson J."/>
            <person name="Mondo S."/>
            <person name="Nolan M."/>
            <person name="Ohm R."/>
            <person name="Pangilinan J."/>
            <person name="Park H.-J."/>
            <person name="Ramirez L."/>
            <person name="Alfaro M."/>
            <person name="Sun H."/>
            <person name="Tritt A."/>
            <person name="Yoshinaga Y."/>
            <person name="Zwiers L.-H."/>
            <person name="Turgeon B."/>
            <person name="Goodwin S."/>
            <person name="Spatafora J."/>
            <person name="Crous P."/>
            <person name="Grigoriev I."/>
        </authorList>
    </citation>
    <scope>NUCLEOTIDE SEQUENCE</scope>
    <source>
        <strain evidence="2">CBS 121167</strain>
    </source>
</reference>
<feature type="non-terminal residue" evidence="2">
    <location>
        <position position="1"/>
    </location>
</feature>
<gene>
    <name evidence="2" type="ORF">K452DRAFT_238185</name>
</gene>
<dbReference type="AlphaFoldDB" id="A0A6A6AYJ2"/>
<dbReference type="InterPro" id="IPR002575">
    <property type="entry name" value="Aminoglycoside_PTrfase"/>
</dbReference>
<dbReference type="SUPFAM" id="SSF56112">
    <property type="entry name" value="Protein kinase-like (PK-like)"/>
    <property type="match status" value="1"/>
</dbReference>
<dbReference type="InterPro" id="IPR051678">
    <property type="entry name" value="AGP_Transferase"/>
</dbReference>
<organism evidence="2 3">
    <name type="scientific">Aplosporella prunicola CBS 121167</name>
    <dbReference type="NCBI Taxonomy" id="1176127"/>
    <lineage>
        <taxon>Eukaryota</taxon>
        <taxon>Fungi</taxon>
        <taxon>Dikarya</taxon>
        <taxon>Ascomycota</taxon>
        <taxon>Pezizomycotina</taxon>
        <taxon>Dothideomycetes</taxon>
        <taxon>Dothideomycetes incertae sedis</taxon>
        <taxon>Botryosphaeriales</taxon>
        <taxon>Aplosporellaceae</taxon>
        <taxon>Aplosporella</taxon>
    </lineage>
</organism>
<accession>A0A6A6AYJ2</accession>
<name>A0A6A6AYJ2_9PEZI</name>
<evidence type="ECO:0000313" key="3">
    <source>
        <dbReference type="Proteomes" id="UP000799438"/>
    </source>
</evidence>
<feature type="domain" description="Aminoglycoside phosphotransferase" evidence="1">
    <location>
        <begin position="33"/>
        <end position="229"/>
    </location>
</feature>
<dbReference type="CDD" id="cd05120">
    <property type="entry name" value="APH_ChoK_like"/>
    <property type="match status" value="1"/>
</dbReference>
<dbReference type="PANTHER" id="PTHR21310:SF58">
    <property type="entry name" value="AMINOGLYCOSIDE PHOSPHOTRANSFERASE DOMAIN-CONTAINING PROTEIN"/>
    <property type="match status" value="1"/>
</dbReference>
<evidence type="ECO:0000259" key="1">
    <source>
        <dbReference type="Pfam" id="PF01636"/>
    </source>
</evidence>
<dbReference type="PANTHER" id="PTHR21310">
    <property type="entry name" value="AMINOGLYCOSIDE PHOSPHOTRANSFERASE-RELATED-RELATED"/>
    <property type="match status" value="1"/>
</dbReference>
<dbReference type="RefSeq" id="XP_033391782.1">
    <property type="nucleotide sequence ID" value="XM_033537645.1"/>
</dbReference>
<dbReference type="EMBL" id="ML995536">
    <property type="protein sequence ID" value="KAF2136064.1"/>
    <property type="molecule type" value="Genomic_DNA"/>
</dbReference>
<dbReference type="OrthoDB" id="2906425at2759"/>
<keyword evidence="3" id="KW-1185">Reference proteome</keyword>
<dbReference type="Gene3D" id="3.90.1200.10">
    <property type="match status" value="1"/>
</dbReference>
<protein>
    <recommendedName>
        <fullName evidence="1">Aminoglycoside phosphotransferase domain-containing protein</fullName>
    </recommendedName>
</protein>
<evidence type="ECO:0000313" key="2">
    <source>
        <dbReference type="EMBL" id="KAF2136064.1"/>
    </source>
</evidence>
<dbReference type="InterPro" id="IPR011009">
    <property type="entry name" value="Kinase-like_dom_sf"/>
</dbReference>
<sequence>SCSEIPLTSLSETHLLHDSSGCRVERRQNGVVVKFGRRVTVAERDALEYARTLQIPVPHLQDQQIQSAQHDQTESIWMDYIDGDNLEDVWPTMSPAQKKDIANQLGQILSSMRCRQSETGMIGSCNGGVVRDCRQLDVYTGGPFPDETSFNKFILDLFNATPTDIRNALAHHLRSDHRIVFTHGDLTQHNIIVKDNQIRALLDWEFAGWYPEYWEYVKFLDRHAKHRDWKDYAQYIFPEQYHEELIVYQALRRWQLQ</sequence>